<dbReference type="SUPFAM" id="SSF47090">
    <property type="entry name" value="PGBD-like"/>
    <property type="match status" value="1"/>
</dbReference>
<organism evidence="3 4">
    <name type="scientific">Nakamurella antarctica</name>
    <dbReference type="NCBI Taxonomy" id="1902245"/>
    <lineage>
        <taxon>Bacteria</taxon>
        <taxon>Bacillati</taxon>
        <taxon>Actinomycetota</taxon>
        <taxon>Actinomycetes</taxon>
        <taxon>Nakamurellales</taxon>
        <taxon>Nakamurellaceae</taxon>
        <taxon>Nakamurella</taxon>
    </lineage>
</organism>
<feature type="compositionally biased region" description="Polar residues" evidence="1">
    <location>
        <begin position="24"/>
        <end position="43"/>
    </location>
</feature>
<dbReference type="Pfam" id="PF01471">
    <property type="entry name" value="PG_binding_1"/>
    <property type="match status" value="1"/>
</dbReference>
<dbReference type="InterPro" id="IPR036365">
    <property type="entry name" value="PGBD-like_sf"/>
</dbReference>
<dbReference type="RefSeq" id="WP_124799091.1">
    <property type="nucleotide sequence ID" value="NZ_CP034170.1"/>
</dbReference>
<gene>
    <name evidence="3" type="ORF">EH165_08550</name>
</gene>
<evidence type="ECO:0000259" key="2">
    <source>
        <dbReference type="Pfam" id="PF01471"/>
    </source>
</evidence>
<dbReference type="OrthoDB" id="9815541at2"/>
<dbReference type="AlphaFoldDB" id="A0A3G8ZLH4"/>
<dbReference type="InterPro" id="IPR036366">
    <property type="entry name" value="PGBDSf"/>
</dbReference>
<name>A0A3G8ZLH4_9ACTN</name>
<dbReference type="Proteomes" id="UP000268084">
    <property type="component" value="Chromosome"/>
</dbReference>
<evidence type="ECO:0000256" key="1">
    <source>
        <dbReference type="SAM" id="MobiDB-lite"/>
    </source>
</evidence>
<dbReference type="InterPro" id="IPR002477">
    <property type="entry name" value="Peptidoglycan-bd-like"/>
</dbReference>
<proteinExistence type="predicted"/>
<dbReference type="Gene3D" id="1.10.101.10">
    <property type="entry name" value="PGBD-like superfamily/PGBD"/>
    <property type="match status" value="1"/>
</dbReference>
<dbReference type="PROSITE" id="PS51257">
    <property type="entry name" value="PROKAR_LIPOPROTEIN"/>
    <property type="match status" value="1"/>
</dbReference>
<reference evidence="3 4" key="2">
    <citation type="submission" date="2018-12" db="EMBL/GenBank/DDBJ databases">
        <title>Nakamurella antarcticus sp. nov., isolated from Antarctica South Shetland Islands soil.</title>
        <authorList>
            <person name="Peng F."/>
        </authorList>
    </citation>
    <scope>NUCLEOTIDE SEQUENCE [LARGE SCALE GENOMIC DNA]</scope>
    <source>
        <strain evidence="3 4">S14-144</strain>
    </source>
</reference>
<feature type="compositionally biased region" description="Low complexity" evidence="1">
    <location>
        <begin position="65"/>
        <end position="89"/>
    </location>
</feature>
<accession>A0A3G8ZLH4</accession>
<dbReference type="KEGG" id="nak:EH165_08550"/>
<feature type="region of interest" description="Disordered" evidence="1">
    <location>
        <begin position="24"/>
        <end position="47"/>
    </location>
</feature>
<protein>
    <submittedName>
        <fullName evidence="3">Peptidoglycan-binding protein</fullName>
    </submittedName>
</protein>
<feature type="domain" description="Peptidoglycan binding-like" evidence="2">
    <location>
        <begin position="228"/>
        <end position="289"/>
    </location>
</feature>
<sequence length="297" mass="30592">MMYRALSMIGTSVLVIGLASCGSVSGSGQRASEPSVTNDSSTAKSRDLETVTSVVTTTKIITSSAVPTDSVSDAPVVTASSPPSTAPDSTAPPPHAAAEETAASAPTAGLRRVTLTCDGSWIIDLGNFEGPDSGIEAERRIAAQYPDAAIGVFAPDCPGPTAHAIIFEGPFEIYPDAYTYRRNALQTTGQVTSLVAGALQNPGELGICLLEPRPLPKLARDPSIGLGSGDEVFELTAWLLTKGYLDYSAATLDRPNFLTPEVEAGIITLQADLGVEADGIVGPVTWTAILGTACRAG</sequence>
<keyword evidence="4" id="KW-1185">Reference proteome</keyword>
<feature type="region of interest" description="Disordered" evidence="1">
    <location>
        <begin position="65"/>
        <end position="105"/>
    </location>
</feature>
<evidence type="ECO:0000313" key="3">
    <source>
        <dbReference type="EMBL" id="AZI58182.1"/>
    </source>
</evidence>
<reference evidence="3 4" key="1">
    <citation type="submission" date="2018-11" db="EMBL/GenBank/DDBJ databases">
        <authorList>
            <person name="Da X."/>
        </authorList>
    </citation>
    <scope>NUCLEOTIDE SEQUENCE [LARGE SCALE GENOMIC DNA]</scope>
    <source>
        <strain evidence="3 4">S14-144</strain>
    </source>
</reference>
<dbReference type="EMBL" id="CP034170">
    <property type="protein sequence ID" value="AZI58182.1"/>
    <property type="molecule type" value="Genomic_DNA"/>
</dbReference>
<evidence type="ECO:0000313" key="4">
    <source>
        <dbReference type="Proteomes" id="UP000268084"/>
    </source>
</evidence>